<organism evidence="1 2">
    <name type="scientific">Breznakia pachnodae</name>
    <dbReference type="NCBI Taxonomy" id="265178"/>
    <lineage>
        <taxon>Bacteria</taxon>
        <taxon>Bacillati</taxon>
        <taxon>Bacillota</taxon>
        <taxon>Erysipelotrichia</taxon>
        <taxon>Erysipelotrichales</taxon>
        <taxon>Erysipelotrichaceae</taxon>
        <taxon>Breznakia</taxon>
    </lineage>
</organism>
<comment type="caution">
    <text evidence="1">The sequence shown here is derived from an EMBL/GenBank/DDBJ whole genome shotgun (WGS) entry which is preliminary data.</text>
</comment>
<gene>
    <name evidence="1" type="ORF">J2S15_003411</name>
</gene>
<dbReference type="EMBL" id="JAUSUR010000007">
    <property type="protein sequence ID" value="MDQ0362657.1"/>
    <property type="molecule type" value="Genomic_DNA"/>
</dbReference>
<proteinExistence type="predicted"/>
<protein>
    <submittedName>
        <fullName evidence="1">Uncharacterized protein</fullName>
    </submittedName>
</protein>
<sequence>MYSKISNLIIGFHGCDQSTFDEVMKNGKRLKNSTNNYDWLGHGQYFWERNYKRAYDWAVDQSKNPYSKIKIQQL</sequence>
<accession>A0ABU0E6X3</accession>
<dbReference type="Proteomes" id="UP001230220">
    <property type="component" value="Unassembled WGS sequence"/>
</dbReference>
<reference evidence="1 2" key="1">
    <citation type="submission" date="2023-07" db="EMBL/GenBank/DDBJ databases">
        <title>Genomic Encyclopedia of Type Strains, Phase IV (KMG-IV): sequencing the most valuable type-strain genomes for metagenomic binning, comparative biology and taxonomic classification.</title>
        <authorList>
            <person name="Goeker M."/>
        </authorList>
    </citation>
    <scope>NUCLEOTIDE SEQUENCE [LARGE SCALE GENOMIC DNA]</scope>
    <source>
        <strain evidence="1 2">DSM 16784</strain>
    </source>
</reference>
<dbReference type="SUPFAM" id="SSF56399">
    <property type="entry name" value="ADP-ribosylation"/>
    <property type="match status" value="1"/>
</dbReference>
<evidence type="ECO:0000313" key="1">
    <source>
        <dbReference type="EMBL" id="MDQ0362657.1"/>
    </source>
</evidence>
<name>A0ABU0E6X3_9FIRM</name>
<evidence type="ECO:0000313" key="2">
    <source>
        <dbReference type="Proteomes" id="UP001230220"/>
    </source>
</evidence>
<dbReference type="RefSeq" id="WP_307410468.1">
    <property type="nucleotide sequence ID" value="NZ_JAUSUR010000007.1"/>
</dbReference>
<keyword evidence="2" id="KW-1185">Reference proteome</keyword>